<accession>A0A9P3ESN7</accession>
<protein>
    <submittedName>
        <fullName evidence="1">Uncharacterized protein</fullName>
    </submittedName>
</protein>
<dbReference type="OrthoDB" id="3439489at2759"/>
<reference evidence="1 2" key="1">
    <citation type="submission" date="2018-10" db="EMBL/GenBank/DDBJ databases">
        <title>Pan-genome distribution and transcriptional activeness of fungal secondary metabolism genes in Aspergillus section Fumigati.</title>
        <authorList>
            <person name="Takahashi H."/>
            <person name="Umemura M."/>
            <person name="Ninomiya A."/>
            <person name="Kusuya Y."/>
            <person name="Urayama S."/>
            <person name="Shimizu M."/>
            <person name="Watanabe A."/>
            <person name="Kamei K."/>
            <person name="Yaguchi T."/>
            <person name="Hagiwara D."/>
        </authorList>
    </citation>
    <scope>NUCLEOTIDE SEQUENCE [LARGE SCALE GENOMIC DNA]</scope>
    <source>
        <strain evidence="1 2">IFM 55266</strain>
    </source>
</reference>
<evidence type="ECO:0000313" key="2">
    <source>
        <dbReference type="Proteomes" id="UP001043456"/>
    </source>
</evidence>
<dbReference type="RefSeq" id="XP_043157156.1">
    <property type="nucleotide sequence ID" value="XM_043301221.1"/>
</dbReference>
<dbReference type="EMBL" id="BHVY01000003">
    <property type="protein sequence ID" value="GIJ86409.1"/>
    <property type="molecule type" value="Genomic_DNA"/>
</dbReference>
<sequence>MANLPSSFIITLNGTPIAKNFESEEERIHAETGGNNPAVFTLNDGLLESDGWYLGRFAIEDRSLLPKPVFWHKKGPEFDENSVQRTIIDDHGEIVIRNGERPATVGIHPA</sequence>
<dbReference type="GeneID" id="67003909"/>
<dbReference type="Gene3D" id="2.80.10.50">
    <property type="match status" value="1"/>
</dbReference>
<comment type="caution">
    <text evidence="1">The sequence shown here is derived from an EMBL/GenBank/DDBJ whole genome shotgun (WGS) entry which is preliminary data.</text>
</comment>
<keyword evidence="2" id="KW-1185">Reference proteome</keyword>
<proteinExistence type="predicted"/>
<dbReference type="AlphaFoldDB" id="A0A9P3ESN7"/>
<dbReference type="Proteomes" id="UP001043456">
    <property type="component" value="Unassembled WGS sequence"/>
</dbReference>
<name>A0A9P3ESN7_9EURO</name>
<gene>
    <name evidence="1" type="ORF">Asppvi_005297</name>
</gene>
<evidence type="ECO:0000313" key="1">
    <source>
        <dbReference type="EMBL" id="GIJ86409.1"/>
    </source>
</evidence>
<organism evidence="1 2">
    <name type="scientific">Aspergillus pseudoviridinutans</name>
    <dbReference type="NCBI Taxonomy" id="1517512"/>
    <lineage>
        <taxon>Eukaryota</taxon>
        <taxon>Fungi</taxon>
        <taxon>Dikarya</taxon>
        <taxon>Ascomycota</taxon>
        <taxon>Pezizomycotina</taxon>
        <taxon>Eurotiomycetes</taxon>
        <taxon>Eurotiomycetidae</taxon>
        <taxon>Eurotiales</taxon>
        <taxon>Aspergillaceae</taxon>
        <taxon>Aspergillus</taxon>
        <taxon>Aspergillus subgen. Fumigati</taxon>
    </lineage>
</organism>